<evidence type="ECO:0000313" key="2">
    <source>
        <dbReference type="EMBL" id="MFC4266106.1"/>
    </source>
</evidence>
<keyword evidence="1" id="KW-0472">Membrane</keyword>
<proteinExistence type="predicted"/>
<name>A0ABV8R0W2_9MICC</name>
<reference evidence="3" key="1">
    <citation type="journal article" date="2019" name="Int. J. Syst. Evol. Microbiol.">
        <title>The Global Catalogue of Microorganisms (GCM) 10K type strain sequencing project: providing services to taxonomists for standard genome sequencing and annotation.</title>
        <authorList>
            <consortium name="The Broad Institute Genomics Platform"/>
            <consortium name="The Broad Institute Genome Sequencing Center for Infectious Disease"/>
            <person name="Wu L."/>
            <person name="Ma J."/>
        </authorList>
    </citation>
    <scope>NUCLEOTIDE SEQUENCE [LARGE SCALE GENOMIC DNA]</scope>
    <source>
        <strain evidence="3">CGMCC 1.10698</strain>
    </source>
</reference>
<evidence type="ECO:0008006" key="4">
    <source>
        <dbReference type="Google" id="ProtNLM"/>
    </source>
</evidence>
<sequence>MDGVTAFLIIILVILAIVVGVGITVAVLVSRGVLTLVKLSKPKYESAKRSAFKVRAEATSGPAGEIMKQRVHLADSLEATRRSLEAAAGTRQYTGNLGSIFTTLVHAGTVLETQLLVAQRDPDPAVQAVYAKTLGVQVEQVAGTATGIRNALASAASPMSEVDLSDLTRTLEIEATMLKNWSATYTGLAE</sequence>
<keyword evidence="1" id="KW-1133">Transmembrane helix</keyword>
<dbReference type="RefSeq" id="WP_230066936.1">
    <property type="nucleotide sequence ID" value="NZ_BAABLL010000008.1"/>
</dbReference>
<comment type="caution">
    <text evidence="2">The sequence shown here is derived from an EMBL/GenBank/DDBJ whole genome shotgun (WGS) entry which is preliminary data.</text>
</comment>
<keyword evidence="1" id="KW-0812">Transmembrane</keyword>
<dbReference type="Proteomes" id="UP001595773">
    <property type="component" value="Unassembled WGS sequence"/>
</dbReference>
<evidence type="ECO:0000313" key="3">
    <source>
        <dbReference type="Proteomes" id="UP001595773"/>
    </source>
</evidence>
<dbReference type="EMBL" id="JBHSCQ010000017">
    <property type="protein sequence ID" value="MFC4266106.1"/>
    <property type="molecule type" value="Genomic_DNA"/>
</dbReference>
<evidence type="ECO:0000256" key="1">
    <source>
        <dbReference type="SAM" id="Phobius"/>
    </source>
</evidence>
<feature type="transmembrane region" description="Helical" evidence="1">
    <location>
        <begin position="6"/>
        <end position="29"/>
    </location>
</feature>
<keyword evidence="3" id="KW-1185">Reference proteome</keyword>
<organism evidence="2 3">
    <name type="scientific">Arthrobacter cryoconiti</name>
    <dbReference type="NCBI Taxonomy" id="748907"/>
    <lineage>
        <taxon>Bacteria</taxon>
        <taxon>Bacillati</taxon>
        <taxon>Actinomycetota</taxon>
        <taxon>Actinomycetes</taxon>
        <taxon>Micrococcales</taxon>
        <taxon>Micrococcaceae</taxon>
        <taxon>Arthrobacter</taxon>
    </lineage>
</organism>
<gene>
    <name evidence="2" type="ORF">ACFOW9_10890</name>
</gene>
<accession>A0ABV8R0W2</accession>
<protein>
    <recommendedName>
        <fullName evidence="4">Secreted protein</fullName>
    </recommendedName>
</protein>